<proteinExistence type="predicted"/>
<protein>
    <submittedName>
        <fullName evidence="1">Uncharacterized protein</fullName>
    </submittedName>
</protein>
<comment type="caution">
    <text evidence="1">The sequence shown here is derived from an EMBL/GenBank/DDBJ whole genome shotgun (WGS) entry which is preliminary data.</text>
</comment>
<name>A0A7C3WVJ6_9BACT</name>
<evidence type="ECO:0000313" key="1">
    <source>
        <dbReference type="EMBL" id="HGB30971.1"/>
    </source>
</evidence>
<sequence>MQQQEKLQYRIAILNEIIRYLGEFLSTVAEPNRKTIHTDLGLPVPEEDIKEVIQLIQDTLLVPKRLELENLMNIDIVEKVINAIREDPNILPYVPLHWKGKGY</sequence>
<organism evidence="1">
    <name type="scientific">Dictyoglomus turgidum</name>
    <dbReference type="NCBI Taxonomy" id="513050"/>
    <lineage>
        <taxon>Bacteria</taxon>
        <taxon>Pseudomonadati</taxon>
        <taxon>Dictyoglomota</taxon>
        <taxon>Dictyoglomia</taxon>
        <taxon>Dictyoglomales</taxon>
        <taxon>Dictyoglomaceae</taxon>
        <taxon>Dictyoglomus</taxon>
    </lineage>
</organism>
<dbReference type="EMBL" id="DTGA01000091">
    <property type="protein sequence ID" value="HGB30971.1"/>
    <property type="molecule type" value="Genomic_DNA"/>
</dbReference>
<accession>A0A7C3WVJ6</accession>
<gene>
    <name evidence="1" type="ORF">ENV35_03740</name>
</gene>
<reference evidence="1" key="1">
    <citation type="journal article" date="2020" name="mSystems">
        <title>Genome- and Community-Level Interaction Insights into Carbon Utilization and Element Cycling Functions of Hydrothermarchaeota in Hydrothermal Sediment.</title>
        <authorList>
            <person name="Zhou Z."/>
            <person name="Liu Y."/>
            <person name="Xu W."/>
            <person name="Pan J."/>
            <person name="Luo Z.H."/>
            <person name="Li M."/>
        </authorList>
    </citation>
    <scope>NUCLEOTIDE SEQUENCE [LARGE SCALE GENOMIC DNA]</scope>
    <source>
        <strain evidence="1">SpSt-751</strain>
    </source>
</reference>
<dbReference type="AlphaFoldDB" id="A0A7C3WVJ6"/>